<keyword evidence="7" id="KW-1185">Reference proteome</keyword>
<gene>
    <name evidence="6" type="ORF">HJG63_003940</name>
</gene>
<comment type="subunit">
    <text evidence="3">Interacts with incompletely assembled mitochondrial NADH:ubiquinone oxidoreductase complex (complex I).</text>
</comment>
<evidence type="ECO:0000313" key="6">
    <source>
        <dbReference type="EMBL" id="KAF6409604.1"/>
    </source>
</evidence>
<evidence type="ECO:0000313" key="7">
    <source>
        <dbReference type="Proteomes" id="UP000593571"/>
    </source>
</evidence>
<protein>
    <recommendedName>
        <fullName evidence="4">Distal membrane-arm assembly complex protein 2</fullName>
    </recommendedName>
    <alternativeName>
        <fullName evidence="5">ATP synthase subunit s-like protein</fullName>
    </alternativeName>
</protein>
<evidence type="ECO:0000256" key="1">
    <source>
        <dbReference type="ARBA" id="ARBA00006901"/>
    </source>
</evidence>
<proteinExistence type="inferred from homology"/>
<dbReference type="InterPro" id="IPR032675">
    <property type="entry name" value="LRR_dom_sf"/>
</dbReference>
<accession>A0A7J8CFH8</accession>
<dbReference type="AlphaFoldDB" id="A0A7J8CFH8"/>
<dbReference type="Proteomes" id="UP000593571">
    <property type="component" value="Unassembled WGS sequence"/>
</dbReference>
<dbReference type="EMBL" id="JACASE010000014">
    <property type="protein sequence ID" value="KAF6409604.1"/>
    <property type="molecule type" value="Genomic_DNA"/>
</dbReference>
<organism evidence="6 7">
    <name type="scientific">Rousettus aegyptiacus</name>
    <name type="common">Egyptian fruit bat</name>
    <name type="synonym">Pteropus aegyptiacus</name>
    <dbReference type="NCBI Taxonomy" id="9407"/>
    <lineage>
        <taxon>Eukaryota</taxon>
        <taxon>Metazoa</taxon>
        <taxon>Chordata</taxon>
        <taxon>Craniata</taxon>
        <taxon>Vertebrata</taxon>
        <taxon>Euteleostomi</taxon>
        <taxon>Mammalia</taxon>
        <taxon>Eutheria</taxon>
        <taxon>Laurasiatheria</taxon>
        <taxon>Chiroptera</taxon>
        <taxon>Yinpterochiroptera</taxon>
        <taxon>Pteropodoidea</taxon>
        <taxon>Pteropodidae</taxon>
        <taxon>Rousettinae</taxon>
        <taxon>Rousettus</taxon>
    </lineage>
</organism>
<comment type="caution">
    <text evidence="6">The sequence shown here is derived from an EMBL/GenBank/DDBJ whole genome shotgun (WGS) entry which is preliminary data.</text>
</comment>
<dbReference type="FunFam" id="3.80.10.10:FF:000168">
    <property type="entry name" value="Distal membrane arm assembly complex 2"/>
    <property type="match status" value="1"/>
</dbReference>
<evidence type="ECO:0000256" key="2">
    <source>
        <dbReference type="ARBA" id="ARBA00057777"/>
    </source>
</evidence>
<name>A0A7J8CFH8_ROUAE</name>
<comment type="similarity">
    <text evidence="1">Belongs to the ATP synthase subunit s family.</text>
</comment>
<dbReference type="SUPFAM" id="SSF52047">
    <property type="entry name" value="RNI-like"/>
    <property type="match status" value="1"/>
</dbReference>
<evidence type="ECO:0000256" key="4">
    <source>
        <dbReference type="ARBA" id="ARBA00072316"/>
    </source>
</evidence>
<sequence>MAAPRVTLHLVARVRNGSTWGIRGMSTVAPESNRRKGGKLLQFLADRFYDVEALRDYLFRKQVSKVHQKNRSFTYIKEQYGPYVAGAYFILKQGGAVKFRGKEWIRSNGRGHSTLEFLHFQAVPVEAVDASDCAINYQGLDNLLALKELQSLSLQRCPHVDDWCLSRLYQLADSLQELSLAGCPQISERGLACLHHLQNLRRLDISDLPAVSNPGLTQILVEEMLPNSYCPSKASWIQQSCLVSDSSPYFWLPAGFTYRWGLGWDEGCGTGSQREGEHVVPTSRVPQQAAPWAEGHSSCHPVRQPFPLTSLLPVPTASFLRLFRTSGCRELQGAALSLVASPPCPLLCQETLIRNYPHLGVLSFPARALTHRDGYSLCGSSQLTAGYASMAHTH</sequence>
<comment type="function">
    <text evidence="2">Required for the assembly of the mitochondrial NADH:ubiquinone oxidoreductase complex (complex I). Involved in the assembly of the distal region of complex I.</text>
</comment>
<reference evidence="6 7" key="1">
    <citation type="journal article" date="2020" name="Nature">
        <title>Six reference-quality genomes reveal evolution of bat adaptations.</title>
        <authorList>
            <person name="Jebb D."/>
            <person name="Huang Z."/>
            <person name="Pippel M."/>
            <person name="Hughes G.M."/>
            <person name="Lavrichenko K."/>
            <person name="Devanna P."/>
            <person name="Winkler S."/>
            <person name="Jermiin L.S."/>
            <person name="Skirmuntt E.C."/>
            <person name="Katzourakis A."/>
            <person name="Burkitt-Gray L."/>
            <person name="Ray D.A."/>
            <person name="Sullivan K.A.M."/>
            <person name="Roscito J.G."/>
            <person name="Kirilenko B.M."/>
            <person name="Davalos L.M."/>
            <person name="Corthals A.P."/>
            <person name="Power M.L."/>
            <person name="Jones G."/>
            <person name="Ransome R.D."/>
            <person name="Dechmann D.K.N."/>
            <person name="Locatelli A.G."/>
            <person name="Puechmaille S.J."/>
            <person name="Fedrigo O."/>
            <person name="Jarvis E.D."/>
            <person name="Hiller M."/>
            <person name="Vernes S.C."/>
            <person name="Myers E.W."/>
            <person name="Teeling E.C."/>
        </authorList>
    </citation>
    <scope>NUCLEOTIDE SEQUENCE [LARGE SCALE GENOMIC DNA]</scope>
    <source>
        <strain evidence="6">MRouAeg1</strain>
        <tissue evidence="6">Muscle</tissue>
    </source>
</reference>
<evidence type="ECO:0000256" key="3">
    <source>
        <dbReference type="ARBA" id="ARBA00062608"/>
    </source>
</evidence>
<dbReference type="Gene3D" id="3.80.10.10">
    <property type="entry name" value="Ribonuclease Inhibitor"/>
    <property type="match status" value="1"/>
</dbReference>
<evidence type="ECO:0000256" key="5">
    <source>
        <dbReference type="ARBA" id="ARBA00076566"/>
    </source>
</evidence>